<sequence>MARARGIRVVAYLDDLLIMAESKEEALEKAKWLINQLQIHGFTINEKKSCLIPCQRIDFLGFQIDSKSMSLKLPRQKIHKLIHECKKTQHLKTIPTRKLASLIGKIIATANAIFPARLYSRALLRDKNNGLKMSGWNGMTTLSEESLQQLNWWIQELLKWNGKSMLPDKPTSIIYTDASISGWGVTQNNWTIHGSWNQEECQLHINHLEMKAIHFALRTFNQVMNQTVLIRTDNTTCVAYINHQGGTMSADLSKSTEELWNLCLAQNINLRAEHIPGIQNVEADQAS</sequence>
<dbReference type="EMBL" id="CAGKOT010000002">
    <property type="protein sequence ID" value="CAB5309055.1"/>
    <property type="molecule type" value="Genomic_DNA"/>
</dbReference>
<protein>
    <recommendedName>
        <fullName evidence="1">Reverse transcriptase domain-containing protein</fullName>
    </recommendedName>
</protein>
<gene>
    <name evidence="2" type="ORF">CHRIB12_LOCUS1386</name>
</gene>
<dbReference type="PROSITE" id="PS50878">
    <property type="entry name" value="RT_POL"/>
    <property type="match status" value="1"/>
</dbReference>
<evidence type="ECO:0000259" key="1">
    <source>
        <dbReference type="PROSITE" id="PS50878"/>
    </source>
</evidence>
<dbReference type="PANTHER" id="PTHR33050">
    <property type="entry name" value="REVERSE TRANSCRIPTASE DOMAIN-CONTAINING PROTEIN"/>
    <property type="match status" value="1"/>
</dbReference>
<reference evidence="2" key="1">
    <citation type="submission" date="2020-05" db="EMBL/GenBank/DDBJ databases">
        <authorList>
            <person name="Rincon C."/>
            <person name="Sanders R I."/>
            <person name="Robbins C."/>
            <person name="Chaturvedi A."/>
        </authorList>
    </citation>
    <scope>NUCLEOTIDE SEQUENCE</scope>
    <source>
        <strain evidence="2">CHB12</strain>
    </source>
</reference>
<dbReference type="CDD" id="cd09275">
    <property type="entry name" value="RNase_HI_RT_DIRS1"/>
    <property type="match status" value="1"/>
</dbReference>
<feature type="domain" description="Reverse transcriptase" evidence="1">
    <location>
        <begin position="1"/>
        <end position="64"/>
    </location>
</feature>
<dbReference type="AlphaFoldDB" id="A0A915YPS9"/>
<evidence type="ECO:0000313" key="2">
    <source>
        <dbReference type="EMBL" id="CAB5309055.1"/>
    </source>
</evidence>
<evidence type="ECO:0000313" key="3">
    <source>
        <dbReference type="Proteomes" id="UP000684084"/>
    </source>
</evidence>
<dbReference type="PANTHER" id="PTHR33050:SF7">
    <property type="entry name" value="RIBONUCLEASE H"/>
    <property type="match status" value="1"/>
</dbReference>
<dbReference type="InterPro" id="IPR052055">
    <property type="entry name" value="Hepadnavirus_pol/RT"/>
</dbReference>
<accession>A0A915YPS9</accession>
<dbReference type="Pfam" id="PF00078">
    <property type="entry name" value="RVT_1"/>
    <property type="match status" value="1"/>
</dbReference>
<dbReference type="Proteomes" id="UP000684084">
    <property type="component" value="Unassembled WGS sequence"/>
</dbReference>
<dbReference type="InterPro" id="IPR000477">
    <property type="entry name" value="RT_dom"/>
</dbReference>
<proteinExistence type="predicted"/>
<organism evidence="2 3">
    <name type="scientific">Rhizophagus irregularis</name>
    <dbReference type="NCBI Taxonomy" id="588596"/>
    <lineage>
        <taxon>Eukaryota</taxon>
        <taxon>Fungi</taxon>
        <taxon>Fungi incertae sedis</taxon>
        <taxon>Mucoromycota</taxon>
        <taxon>Glomeromycotina</taxon>
        <taxon>Glomeromycetes</taxon>
        <taxon>Glomerales</taxon>
        <taxon>Glomeraceae</taxon>
        <taxon>Rhizophagus</taxon>
    </lineage>
</organism>
<name>A0A915YPS9_9GLOM</name>
<dbReference type="OrthoDB" id="2371919at2759"/>
<comment type="caution">
    <text evidence="2">The sequence shown here is derived from an EMBL/GenBank/DDBJ whole genome shotgun (WGS) entry which is preliminary data.</text>
</comment>